<dbReference type="RefSeq" id="WP_379905661.1">
    <property type="nucleotide sequence ID" value="NZ_JBHULM010000011.1"/>
</dbReference>
<evidence type="ECO:0000313" key="2">
    <source>
        <dbReference type="Proteomes" id="UP001597467"/>
    </source>
</evidence>
<keyword evidence="2" id="KW-1185">Reference proteome</keyword>
<reference evidence="2" key="1">
    <citation type="journal article" date="2019" name="Int. J. Syst. Evol. Microbiol.">
        <title>The Global Catalogue of Microorganisms (GCM) 10K type strain sequencing project: providing services to taxonomists for standard genome sequencing and annotation.</title>
        <authorList>
            <consortium name="The Broad Institute Genomics Platform"/>
            <consortium name="The Broad Institute Genome Sequencing Center for Infectious Disease"/>
            <person name="Wu L."/>
            <person name="Ma J."/>
        </authorList>
    </citation>
    <scope>NUCLEOTIDE SEQUENCE [LARGE SCALE GENOMIC DNA]</scope>
    <source>
        <strain evidence="2">KCTC 42808</strain>
    </source>
</reference>
<organism evidence="1 2">
    <name type="scientific">Lacinutrix gracilariae</name>
    <dbReference type="NCBI Taxonomy" id="1747198"/>
    <lineage>
        <taxon>Bacteria</taxon>
        <taxon>Pseudomonadati</taxon>
        <taxon>Bacteroidota</taxon>
        <taxon>Flavobacteriia</taxon>
        <taxon>Flavobacteriales</taxon>
        <taxon>Flavobacteriaceae</taxon>
        <taxon>Lacinutrix</taxon>
    </lineage>
</organism>
<gene>
    <name evidence="1" type="ORF">ACFSSB_14925</name>
</gene>
<dbReference type="InterPro" id="IPR025631">
    <property type="entry name" value="Porin_10"/>
</dbReference>
<name>A0ABW5K664_9FLAO</name>
<dbReference type="Proteomes" id="UP001597467">
    <property type="component" value="Unassembled WGS sequence"/>
</dbReference>
<dbReference type="EMBL" id="JBHULM010000011">
    <property type="protein sequence ID" value="MFD2543624.1"/>
    <property type="molecule type" value="Genomic_DNA"/>
</dbReference>
<comment type="caution">
    <text evidence="1">The sequence shown here is derived from an EMBL/GenBank/DDBJ whole genome shotgun (WGS) entry which is preliminary data.</text>
</comment>
<evidence type="ECO:0000313" key="1">
    <source>
        <dbReference type="EMBL" id="MFD2543624.1"/>
    </source>
</evidence>
<dbReference type="Pfam" id="PF14121">
    <property type="entry name" value="Porin_10"/>
    <property type="match status" value="1"/>
</dbReference>
<accession>A0ABW5K664</accession>
<sequence length="660" mass="77358">MKQKILIFFLLSVFHFGYSQVSPKPKLEKETVKDTKQFNSSNDSLATRVNRSSSNVKKEEEEAKIQDYLIISHRRDTIHVDTTLTIKKEYKFNYLRKDNFELLPFSNVGQTYNRLAYNFNSDKLMPLFGARARHFNYMEIEDINYYRVPTPFTELYYKTAFSQGQQVDAFFTVNTSPQFNMSIAYKGLRSLGKYQHILTSTGNFRFTTSYNTKDKRYIANAHFVAQDLLNEENGGLQDDNIIYFETGDPEFKDRGIFEVNFEDAESILKGKRFHLDHQYNIIQPKDSLASNKLSIGHIISFEDKFFQYDQEDETDYFGESFRSSDLSKRVTLENFYNQLNVNYTNKTIGTLQFNVSHNDYNYGYDNVVVLNQNTITNRLKGQVLALGGAYNKTFNKLHVQAELGANISGDFNGNFLTAQAAYSINKEAIVSAKINTNSKAPNYNFQLYQNDYINYNWKNDFNNTKTQEVEIALQSNKIANVSVSFSNIDDYTYFKSNPTDSLIKPYQNDQTINYFKLKVEKEIKYKNLGLHNTILYQNVKDNNNTLNIPQLVTRNTLYYTNHFFNKELFLQTGITFSYFSKYYMNGYDPVLAELYVQDQKEYGEFPRFDFFINAKIRQARIFLKAEHFNSAWTGYDYYSAPNYPYRDFTVRFGVVWNFFL</sequence>
<protein>
    <submittedName>
        <fullName evidence="1">Porin</fullName>
    </submittedName>
</protein>
<proteinExistence type="predicted"/>